<keyword evidence="2" id="KW-1185">Reference proteome</keyword>
<accession>A0A392U326</accession>
<proteinExistence type="predicted"/>
<sequence length="57" mass="6477">MFNILPSKSKIERCPAFSPASLLKNPYEGHLKVHPQQNLLKEHLLLIKDRPSAKVAE</sequence>
<dbReference type="AlphaFoldDB" id="A0A392U326"/>
<feature type="non-terminal residue" evidence="1">
    <location>
        <position position="57"/>
    </location>
</feature>
<comment type="caution">
    <text evidence="1">The sequence shown here is derived from an EMBL/GenBank/DDBJ whole genome shotgun (WGS) entry which is preliminary data.</text>
</comment>
<organism evidence="1 2">
    <name type="scientific">Trifolium medium</name>
    <dbReference type="NCBI Taxonomy" id="97028"/>
    <lineage>
        <taxon>Eukaryota</taxon>
        <taxon>Viridiplantae</taxon>
        <taxon>Streptophyta</taxon>
        <taxon>Embryophyta</taxon>
        <taxon>Tracheophyta</taxon>
        <taxon>Spermatophyta</taxon>
        <taxon>Magnoliopsida</taxon>
        <taxon>eudicotyledons</taxon>
        <taxon>Gunneridae</taxon>
        <taxon>Pentapetalae</taxon>
        <taxon>rosids</taxon>
        <taxon>fabids</taxon>
        <taxon>Fabales</taxon>
        <taxon>Fabaceae</taxon>
        <taxon>Papilionoideae</taxon>
        <taxon>50 kb inversion clade</taxon>
        <taxon>NPAAA clade</taxon>
        <taxon>Hologalegina</taxon>
        <taxon>IRL clade</taxon>
        <taxon>Trifolieae</taxon>
        <taxon>Trifolium</taxon>
    </lineage>
</organism>
<name>A0A392U326_9FABA</name>
<dbReference type="EMBL" id="LXQA010718097">
    <property type="protein sequence ID" value="MCI67498.1"/>
    <property type="molecule type" value="Genomic_DNA"/>
</dbReference>
<protein>
    <submittedName>
        <fullName evidence="1">Uncharacterized protein</fullName>
    </submittedName>
</protein>
<dbReference type="Proteomes" id="UP000265520">
    <property type="component" value="Unassembled WGS sequence"/>
</dbReference>
<evidence type="ECO:0000313" key="2">
    <source>
        <dbReference type="Proteomes" id="UP000265520"/>
    </source>
</evidence>
<reference evidence="1 2" key="1">
    <citation type="journal article" date="2018" name="Front. Plant Sci.">
        <title>Red Clover (Trifolium pratense) and Zigzag Clover (T. medium) - A Picture of Genomic Similarities and Differences.</title>
        <authorList>
            <person name="Dluhosova J."/>
            <person name="Istvanek J."/>
            <person name="Nedelnik J."/>
            <person name="Repkova J."/>
        </authorList>
    </citation>
    <scope>NUCLEOTIDE SEQUENCE [LARGE SCALE GENOMIC DNA]</scope>
    <source>
        <strain evidence="2">cv. 10/8</strain>
        <tissue evidence="1">Leaf</tissue>
    </source>
</reference>
<evidence type="ECO:0000313" key="1">
    <source>
        <dbReference type="EMBL" id="MCI67498.1"/>
    </source>
</evidence>